<evidence type="ECO:0000256" key="1">
    <source>
        <dbReference type="ARBA" id="ARBA00004477"/>
    </source>
</evidence>
<dbReference type="OrthoDB" id="1689333at2759"/>
<evidence type="ECO:0000313" key="13">
    <source>
        <dbReference type="Proteomes" id="UP000092321"/>
    </source>
</evidence>
<evidence type="ECO:0000256" key="9">
    <source>
        <dbReference type="ARBA" id="ARBA00023136"/>
    </source>
</evidence>
<dbReference type="Proteomes" id="UP000092321">
    <property type="component" value="Unassembled WGS sequence"/>
</dbReference>
<name>A0A1B7TGI9_9ASCO</name>
<evidence type="ECO:0000256" key="2">
    <source>
        <dbReference type="ARBA" id="ARBA00004922"/>
    </source>
</evidence>
<dbReference type="EC" id="2.4.1.-" evidence="11"/>
<evidence type="ECO:0000256" key="11">
    <source>
        <dbReference type="RuleBase" id="RU363110"/>
    </source>
</evidence>
<keyword evidence="5 11" id="KW-0808">Transferase</keyword>
<keyword evidence="9 11" id="KW-0472">Membrane</keyword>
<evidence type="ECO:0000313" key="12">
    <source>
        <dbReference type="EMBL" id="OBA27859.1"/>
    </source>
</evidence>
<accession>A0A1B7TGI9</accession>
<comment type="similarity">
    <text evidence="3 11">Belongs to the ALG6/ALG8 glucosyltransferase family.</text>
</comment>
<evidence type="ECO:0000256" key="3">
    <source>
        <dbReference type="ARBA" id="ARBA00008715"/>
    </source>
</evidence>
<dbReference type="PANTHER" id="PTHR12413:SF2">
    <property type="entry name" value="DOLICHYL PYROPHOSPHATE GLC1MAN9GLCNAC2 ALPHA-1,3-GLUCOSYLTRANSFERASE-RELATED"/>
    <property type="match status" value="1"/>
</dbReference>
<organism evidence="12 13">
    <name type="scientific">Hanseniaspora valbyensis NRRL Y-1626</name>
    <dbReference type="NCBI Taxonomy" id="766949"/>
    <lineage>
        <taxon>Eukaryota</taxon>
        <taxon>Fungi</taxon>
        <taxon>Dikarya</taxon>
        <taxon>Ascomycota</taxon>
        <taxon>Saccharomycotina</taxon>
        <taxon>Saccharomycetes</taxon>
        <taxon>Saccharomycodales</taxon>
        <taxon>Saccharomycodaceae</taxon>
        <taxon>Hanseniaspora</taxon>
    </lineage>
</organism>
<dbReference type="PANTHER" id="PTHR12413">
    <property type="entry name" value="DOLICHYL GLYCOSYLTRANSFERASE"/>
    <property type="match status" value="1"/>
</dbReference>
<dbReference type="Pfam" id="PF03155">
    <property type="entry name" value="Alg6_Alg8"/>
    <property type="match status" value="1"/>
</dbReference>
<reference evidence="13" key="1">
    <citation type="journal article" date="2016" name="Proc. Natl. Acad. Sci. U.S.A.">
        <title>Comparative genomics of biotechnologically important yeasts.</title>
        <authorList>
            <person name="Riley R."/>
            <person name="Haridas S."/>
            <person name="Wolfe K.H."/>
            <person name="Lopes M.R."/>
            <person name="Hittinger C.T."/>
            <person name="Goeker M."/>
            <person name="Salamov A.A."/>
            <person name="Wisecaver J.H."/>
            <person name="Long T.M."/>
            <person name="Calvey C.H."/>
            <person name="Aerts A.L."/>
            <person name="Barry K.W."/>
            <person name="Choi C."/>
            <person name="Clum A."/>
            <person name="Coughlan A.Y."/>
            <person name="Deshpande S."/>
            <person name="Douglass A.P."/>
            <person name="Hanson S.J."/>
            <person name="Klenk H.-P."/>
            <person name="LaButti K.M."/>
            <person name="Lapidus A."/>
            <person name="Lindquist E.A."/>
            <person name="Lipzen A.M."/>
            <person name="Meier-Kolthoff J.P."/>
            <person name="Ohm R.A."/>
            <person name="Otillar R.P."/>
            <person name="Pangilinan J.L."/>
            <person name="Peng Y."/>
            <person name="Rokas A."/>
            <person name="Rosa C.A."/>
            <person name="Scheuner C."/>
            <person name="Sibirny A.A."/>
            <person name="Slot J.C."/>
            <person name="Stielow J.B."/>
            <person name="Sun H."/>
            <person name="Kurtzman C.P."/>
            <person name="Blackwell M."/>
            <person name="Grigoriev I.V."/>
            <person name="Jeffries T.W."/>
        </authorList>
    </citation>
    <scope>NUCLEOTIDE SEQUENCE [LARGE SCALE GENOMIC DNA]</scope>
    <source>
        <strain evidence="13">NRRL Y-1626</strain>
    </source>
</reference>
<dbReference type="AlphaFoldDB" id="A0A1B7TGI9"/>
<dbReference type="UniPathway" id="UPA00378"/>
<keyword evidence="8 11" id="KW-1133">Transmembrane helix</keyword>
<feature type="transmembrane region" description="Helical" evidence="11">
    <location>
        <begin position="362"/>
        <end position="380"/>
    </location>
</feature>
<dbReference type="InterPro" id="IPR004856">
    <property type="entry name" value="Glyco_trans_ALG6/ALG8"/>
</dbReference>
<feature type="transmembrane region" description="Helical" evidence="11">
    <location>
        <begin position="20"/>
        <end position="38"/>
    </location>
</feature>
<feature type="transmembrane region" description="Helical" evidence="11">
    <location>
        <begin position="452"/>
        <end position="470"/>
    </location>
</feature>
<feature type="transmembrane region" description="Helical" evidence="11">
    <location>
        <begin position="127"/>
        <end position="152"/>
    </location>
</feature>
<evidence type="ECO:0000256" key="8">
    <source>
        <dbReference type="ARBA" id="ARBA00022989"/>
    </source>
</evidence>
<comment type="subcellular location">
    <subcellularLocation>
        <location evidence="1 11">Endoplasmic reticulum membrane</location>
        <topology evidence="1 11">Multi-pass membrane protein</topology>
    </subcellularLocation>
</comment>
<feature type="transmembrane region" description="Helical" evidence="11">
    <location>
        <begin position="202"/>
        <end position="222"/>
    </location>
</feature>
<sequence length="554" mass="65118">MIKLLGKSYNKCYNIINTPLFRVWVFSIFVKLLLVNGYRSTDFEVHRNWLSITYRLPLKEWYYDTTNIWTLDYPPLFAYFEYFLSHITPNFVIKDGCLDLMSEKISSQVYGETTVMWQRFTVILSEFILYLSLRSFSLLSNTNFLVCSSIILNPGFFILDHIHFQYNGFLFGLFISSIIAVKQEKYLKSALMFSISLCFKHIYLYLAPCYFVFLLRAYCLNFDNFEFKTYVSLIQIIQWKNLFKLAAVVLSTFIITFAPFIYIGYTLQDYQQILSRLFPFSRGLTHAYWAPNFWSIYSTIDKILTMLVKYLNKLKYIGSLRKIIDIPQLIVQIQLNETANNGSKGLVSDVTFNILPQIPPKITFALTLFYQLLALLPLFFNCNFKRFIGSLTLCGYGSYLFGWHVHEKAIMLIIIPFTFLVILDKRLLTPYMLLTSSGIVSLFPLLYTSQDFLIKIIYSLLWMIVYFVSINEVSERNYVGQDRRVWFFDRLAMIYIVCLLPIVLISGVLDIFQFGNGKYEFLSLMLYSCYCSMGVFTSWIGLSWLYNFDEPLWV</sequence>
<feature type="transmembrane region" description="Helical" evidence="11">
    <location>
        <begin position="242"/>
        <end position="267"/>
    </location>
</feature>
<keyword evidence="7 11" id="KW-0256">Endoplasmic reticulum</keyword>
<feature type="transmembrane region" description="Helical" evidence="11">
    <location>
        <begin position="164"/>
        <end position="181"/>
    </location>
</feature>
<evidence type="ECO:0000256" key="7">
    <source>
        <dbReference type="ARBA" id="ARBA00022824"/>
    </source>
</evidence>
<feature type="transmembrane region" description="Helical" evidence="11">
    <location>
        <begin position="400"/>
        <end position="421"/>
    </location>
</feature>
<evidence type="ECO:0000256" key="6">
    <source>
        <dbReference type="ARBA" id="ARBA00022692"/>
    </source>
</evidence>
<feature type="transmembrane region" description="Helical" evidence="11">
    <location>
        <begin position="491"/>
        <end position="512"/>
    </location>
</feature>
<dbReference type="GO" id="GO:0042283">
    <property type="term" value="F:dolichyl pyrophosphate Glc1Man9GlcNAc2 alpha-1,3-glucosyltransferase activity"/>
    <property type="evidence" value="ECO:0007669"/>
    <property type="project" value="UniProtKB-EC"/>
</dbReference>
<dbReference type="GO" id="GO:0006487">
    <property type="term" value="P:protein N-linked glycosylation"/>
    <property type="evidence" value="ECO:0007669"/>
    <property type="project" value="TreeGrafter"/>
</dbReference>
<dbReference type="EMBL" id="LXPE01000006">
    <property type="protein sequence ID" value="OBA27859.1"/>
    <property type="molecule type" value="Genomic_DNA"/>
</dbReference>
<keyword evidence="13" id="KW-1185">Reference proteome</keyword>
<evidence type="ECO:0000256" key="5">
    <source>
        <dbReference type="ARBA" id="ARBA00022679"/>
    </source>
</evidence>
<proteinExistence type="inferred from homology"/>
<evidence type="ECO:0000256" key="4">
    <source>
        <dbReference type="ARBA" id="ARBA00022676"/>
    </source>
</evidence>
<dbReference type="GO" id="GO:0005789">
    <property type="term" value="C:endoplasmic reticulum membrane"/>
    <property type="evidence" value="ECO:0007669"/>
    <property type="project" value="UniProtKB-SubCell"/>
</dbReference>
<keyword evidence="6 11" id="KW-0812">Transmembrane</keyword>
<comment type="caution">
    <text evidence="12">The sequence shown here is derived from an EMBL/GenBank/DDBJ whole genome shotgun (WGS) entry which is preliminary data.</text>
</comment>
<keyword evidence="4 11" id="KW-0328">Glycosyltransferase</keyword>
<feature type="transmembrane region" description="Helical" evidence="11">
    <location>
        <begin position="428"/>
        <end position="446"/>
    </location>
</feature>
<feature type="transmembrane region" description="Helical" evidence="11">
    <location>
        <begin position="524"/>
        <end position="546"/>
    </location>
</feature>
<comment type="catalytic activity">
    <reaction evidence="10">
        <text>an alpha-D-Glc-(1-&gt;3)-alpha-D-Man-(1-&gt;2)-alpha-D-Man-(1-&gt;2)-alpha-D-Man-(1-&gt;3)-[alpha-D-Man-(1-&gt;2)-alpha-D-Man-(1-&gt;3)-[alpha-D-Man-(1-&gt;2)-alpha-D-Man-(1-&gt;6)]-alpha-D-Man-(1-&gt;6)]-beta-D-Man-(1-&gt;4)-beta-D-GlcNAc-(1-&gt;4)-alpha-D-GlcNAc-diphospho-di-trans,poly-cis-dolichol + a di-trans,poly-cis-dolichyl beta-D-glucosyl phosphate = an alpha-D-Glc-(1-&gt;3)-alpha-D-Glc-(1-&gt;3)-alpha-D-Man-(1-&gt;2)-alpha-D-Man-(1-&gt;2)-alpha-D-Man-(1-&gt;3)-[alpha-D-Man-(1-&gt;2)-alpha-D-Man-(1-&gt;3)-[alpha-D-Man-(1-&gt;2)-alpha-D-Man-(1-&gt;6)]-alpha-D-Man-(1-&gt;6)]-beta-D-Man-(1-&gt;4)-beta-D-GlcNAc-(1-&gt;4)-alpha-D-GlcNAc-diphospho-di-trans,poly-cis-dolichol + a di-trans,poly-cis-dolichyl phosphate + H(+)</text>
        <dbReference type="Rhea" id="RHEA:31307"/>
        <dbReference type="Rhea" id="RHEA-COMP:19498"/>
        <dbReference type="Rhea" id="RHEA-COMP:19502"/>
        <dbReference type="Rhea" id="RHEA-COMP:19521"/>
        <dbReference type="Rhea" id="RHEA-COMP:19522"/>
        <dbReference type="ChEBI" id="CHEBI:15378"/>
        <dbReference type="ChEBI" id="CHEBI:57525"/>
        <dbReference type="ChEBI" id="CHEBI:57683"/>
        <dbReference type="ChEBI" id="CHEBI:132521"/>
        <dbReference type="ChEBI" id="CHEBI:132522"/>
        <dbReference type="EC" id="2.4.1.265"/>
    </reaction>
    <physiologicalReaction direction="left-to-right" evidence="10">
        <dbReference type="Rhea" id="RHEA:31308"/>
    </physiologicalReaction>
</comment>
<evidence type="ECO:0000256" key="10">
    <source>
        <dbReference type="ARBA" id="ARBA00047346"/>
    </source>
</evidence>
<protein>
    <recommendedName>
        <fullName evidence="11">Alpha-1,3-glucosyltransferase</fullName>
        <ecNumber evidence="11">2.4.1.-</ecNumber>
    </recommendedName>
</protein>
<comment type="pathway">
    <text evidence="2 11">Protein modification; protein glycosylation.</text>
</comment>
<gene>
    <name evidence="12" type="ORF">HANVADRAFT_22837</name>
</gene>